<evidence type="ECO:0000256" key="1">
    <source>
        <dbReference type="SAM" id="Phobius"/>
    </source>
</evidence>
<dbReference type="Proteomes" id="UP000183209">
    <property type="component" value="Unassembled WGS sequence"/>
</dbReference>
<feature type="transmembrane region" description="Helical" evidence="1">
    <location>
        <begin position="6"/>
        <end position="24"/>
    </location>
</feature>
<evidence type="ECO:0000313" key="3">
    <source>
        <dbReference type="Proteomes" id="UP000183209"/>
    </source>
</evidence>
<evidence type="ECO:0000313" key="2">
    <source>
        <dbReference type="EMBL" id="SFS93322.1"/>
    </source>
</evidence>
<name>A0A1I6TVR2_9FLAO</name>
<keyword evidence="1" id="KW-0812">Transmembrane</keyword>
<protein>
    <recommendedName>
        <fullName evidence="4">DUF4760 domain-containing protein</fullName>
    </recommendedName>
</protein>
<dbReference type="OrthoDB" id="1433151at2"/>
<accession>A0A1I6TVR2</accession>
<dbReference type="AlphaFoldDB" id="A0A1I6TVR2"/>
<proteinExistence type="predicted"/>
<organism evidence="2 3">
    <name type="scientific">Zhouia amylolytica</name>
    <dbReference type="NCBI Taxonomy" id="376730"/>
    <lineage>
        <taxon>Bacteria</taxon>
        <taxon>Pseudomonadati</taxon>
        <taxon>Bacteroidota</taxon>
        <taxon>Flavobacteriia</taxon>
        <taxon>Flavobacteriales</taxon>
        <taxon>Flavobacteriaceae</taxon>
        <taxon>Zhouia</taxon>
    </lineage>
</organism>
<dbReference type="EMBL" id="FPAG01000006">
    <property type="protein sequence ID" value="SFS93322.1"/>
    <property type="molecule type" value="Genomic_DNA"/>
</dbReference>
<evidence type="ECO:0008006" key="4">
    <source>
        <dbReference type="Google" id="ProtNLM"/>
    </source>
</evidence>
<keyword evidence="1" id="KW-0472">Membrane</keyword>
<dbReference type="RefSeq" id="WP_074978804.1">
    <property type="nucleotide sequence ID" value="NZ_FPAG01000006.1"/>
</dbReference>
<gene>
    <name evidence="2" type="ORF">SAMN04487906_2182</name>
</gene>
<keyword evidence="1" id="KW-1133">Transmembrane helix</keyword>
<reference evidence="2 3" key="1">
    <citation type="submission" date="2016-10" db="EMBL/GenBank/DDBJ databases">
        <authorList>
            <person name="de Groot N.N."/>
        </authorList>
    </citation>
    <scope>NUCLEOTIDE SEQUENCE [LARGE SCALE GENOMIC DNA]</scope>
    <source>
        <strain evidence="2 3">CGMCC 1.6114</strain>
    </source>
</reference>
<sequence>MTLETGISLLTSIGVIISVIFLAIEIKKNTQAVRSNFYDSFANSNREFLNQLIANNDLGKLFEKGTKSWKTLEEDDKRTSNYMYIQLFRIWENLYYQNKMKVLEPWLWQSNKNTIVSYFYLNGIQEWWQFRRQSFSKEFVDFLEKSKKPTNEIKVIEDLLATDKEGKIPAN</sequence>